<gene>
    <name evidence="2" type="primary">LOC108704855</name>
</gene>
<accession>A0A8J1MLW4</accession>
<dbReference type="RefSeq" id="XP_041442411.1">
    <property type="nucleotide sequence ID" value="XM_041586477.1"/>
</dbReference>
<evidence type="ECO:0000313" key="1">
    <source>
        <dbReference type="Proteomes" id="UP000186698"/>
    </source>
</evidence>
<protein>
    <submittedName>
        <fullName evidence="2">Rho-related BTB domain-containing protein 2-like</fullName>
    </submittedName>
</protein>
<keyword evidence="1" id="KW-1185">Reference proteome</keyword>
<organism evidence="1 2">
    <name type="scientific">Xenopus laevis</name>
    <name type="common">African clawed frog</name>
    <dbReference type="NCBI Taxonomy" id="8355"/>
    <lineage>
        <taxon>Eukaryota</taxon>
        <taxon>Metazoa</taxon>
        <taxon>Chordata</taxon>
        <taxon>Craniata</taxon>
        <taxon>Vertebrata</taxon>
        <taxon>Euteleostomi</taxon>
        <taxon>Amphibia</taxon>
        <taxon>Batrachia</taxon>
        <taxon>Anura</taxon>
        <taxon>Pipoidea</taxon>
        <taxon>Pipidae</taxon>
        <taxon>Xenopodinae</taxon>
        <taxon>Xenopus</taxon>
        <taxon>Xenopus</taxon>
    </lineage>
</organism>
<dbReference type="InterPro" id="IPR011333">
    <property type="entry name" value="SKP1/BTB/POZ_sf"/>
</dbReference>
<sequence length="132" mass="15044">MVALFCSSFRESFAQEVSLPGTSCICLHTILYLYLEYLYPDNFCLAPALDSVELLVLSNRLCLPHLQALTEEHAVDELLASYVQGEDIDGQVLHYLEMPQLHKQLADWCLHNICTNYNSGDEVHEPREQESL</sequence>
<evidence type="ECO:0000313" key="2">
    <source>
        <dbReference type="RefSeq" id="XP_041442411.1"/>
    </source>
</evidence>
<name>A0A8J1MLW4_XENLA</name>
<reference evidence="2" key="1">
    <citation type="submission" date="2025-08" db="UniProtKB">
        <authorList>
            <consortium name="RefSeq"/>
        </authorList>
    </citation>
    <scope>IDENTIFICATION</scope>
    <source>
        <strain evidence="2">J_2021</strain>
        <tissue evidence="2">Erythrocytes</tissue>
    </source>
</reference>
<dbReference type="Gene3D" id="3.30.710.10">
    <property type="entry name" value="Potassium Channel Kv1.1, Chain A"/>
    <property type="match status" value="1"/>
</dbReference>
<proteinExistence type="predicted"/>
<dbReference type="KEGG" id="xla:108704855"/>
<dbReference type="Proteomes" id="UP000186698">
    <property type="component" value="Chromosome 1L"/>
</dbReference>
<dbReference type="GeneID" id="108704855"/>
<dbReference type="AlphaFoldDB" id="A0A8J1MLW4"/>
<dbReference type="OrthoDB" id="6020506at2759"/>